<feature type="region of interest" description="Disordered" evidence="9">
    <location>
        <begin position="17"/>
        <end position="46"/>
    </location>
</feature>
<dbReference type="GO" id="GO:0004373">
    <property type="term" value="F:alpha-1,4-glucan glucosyltransferase (UDP-glucose donor) activity"/>
    <property type="evidence" value="ECO:0007669"/>
    <property type="project" value="InterPro"/>
</dbReference>
<evidence type="ECO:0000256" key="9">
    <source>
        <dbReference type="SAM" id="MobiDB-lite"/>
    </source>
</evidence>
<dbReference type="SMART" id="SM01066">
    <property type="entry name" value="CBM_25"/>
    <property type="match status" value="3"/>
</dbReference>
<protein>
    <recommendedName>
        <fullName evidence="4">starch synthase</fullName>
        <ecNumber evidence="4">2.4.1.21</ecNumber>
    </recommendedName>
</protein>
<dbReference type="Gene3D" id="2.60.40.10">
    <property type="entry name" value="Immunoglobulins"/>
    <property type="match status" value="2"/>
</dbReference>
<dbReference type="UniPathway" id="UPA00152"/>
<dbReference type="InterPro" id="IPR011835">
    <property type="entry name" value="GS/SS"/>
</dbReference>
<dbReference type="InterPro" id="IPR001296">
    <property type="entry name" value="Glyco_trans_1"/>
</dbReference>
<evidence type="ECO:0000259" key="10">
    <source>
        <dbReference type="SMART" id="SM01066"/>
    </source>
</evidence>
<dbReference type="InterPro" id="IPR013534">
    <property type="entry name" value="Starch_synth_cat_dom"/>
</dbReference>
<evidence type="ECO:0000256" key="3">
    <source>
        <dbReference type="ARBA" id="ARBA00010281"/>
    </source>
</evidence>
<evidence type="ECO:0000256" key="5">
    <source>
        <dbReference type="ARBA" id="ARBA00022676"/>
    </source>
</evidence>
<dbReference type="GO" id="GO:2001070">
    <property type="term" value="F:starch binding"/>
    <property type="evidence" value="ECO:0007669"/>
    <property type="project" value="InterPro"/>
</dbReference>
<evidence type="ECO:0000256" key="7">
    <source>
        <dbReference type="ARBA" id="ARBA00022922"/>
    </source>
</evidence>
<keyword evidence="5" id="KW-0328">Glycosyltransferase</keyword>
<dbReference type="Pfam" id="PF16760">
    <property type="entry name" value="CBM53"/>
    <property type="match status" value="1"/>
</dbReference>
<dbReference type="InterPro" id="IPR013783">
    <property type="entry name" value="Ig-like_fold"/>
</dbReference>
<dbReference type="GO" id="GO:0019252">
    <property type="term" value="P:starch biosynthetic process"/>
    <property type="evidence" value="ECO:0007669"/>
    <property type="project" value="UniProtKB-UniPathway"/>
</dbReference>
<dbReference type="Proteomes" id="UP000195557">
    <property type="component" value="Unassembled WGS sequence"/>
</dbReference>
<dbReference type="Gene3D" id="3.40.50.2000">
    <property type="entry name" value="Glycogen Phosphorylase B"/>
    <property type="match status" value="3"/>
</dbReference>
<dbReference type="AlphaFoldDB" id="A0A1Y5IDT2"/>
<name>A0A1Y5IDT2_OSTTA</name>
<feature type="domain" description="Carbohydrate binding module family 25" evidence="10">
    <location>
        <begin position="387"/>
        <end position="478"/>
    </location>
</feature>
<dbReference type="Pfam" id="PF00534">
    <property type="entry name" value="Glycos_transf_1"/>
    <property type="match status" value="1"/>
</dbReference>
<evidence type="ECO:0000313" key="11">
    <source>
        <dbReference type="EMBL" id="OUS46233.1"/>
    </source>
</evidence>
<dbReference type="PANTHER" id="PTHR46083">
    <property type="match status" value="1"/>
</dbReference>
<dbReference type="EC" id="2.4.1.21" evidence="4"/>
<gene>
    <name evidence="11" type="ORF">BE221DRAFT_10875</name>
</gene>
<sequence>MNMAHARARVNGRGWWDGCAKRTRTRGSGTARPARATSDATDARSRAEDALRASVETQLDGTDHPRVFTVPATPVAGGALRVFADVERADALRSASGWKLIGGYNAWRVGEFTQDMIKVKGTSWVYADVNVDERAFSMDFVFKGDGEAYEKDEGQDFSLTVDFGPTPEEFEEMLKVIEMENKARDEANAFIDGQMARARESGAGASIEKYGRVICKTASGKPGVAGSTERVMWNKAYNPIGGDTDKLVLHVGFNGWCAGVEAKFDLVRATGEIKDENNDWWVADVPLRADAYLLDFVVSDVEESAWDNNEQANFTLAVETSDEEWAVLRELKFEEIRAMAFKKELAEKERKERRAKADAEAKAKAIEVGLKQQSYIIHTEPKVPQVGKPLKVFYNKNNTNLSWSDEIYMTGGFNRWSHEAAIEPVKMTPPGAGEEFFTVTVPRVPTDAWMVDFVFSSGVGEGAQYDNKSGRDYHLPTRGSTASKPPLHVCHIAVEMAPIAKVGGLADVVTAIGRAIQDNGHLVEIILPKYQFFNNSVLLGGKEYETHFDWAGTTIRVEKCKVEGLQCFFIEPQNNMFQTDSVYGRNDDAHRFNFFCNAALEFLVRTARQPDILHCHDWSSAEVARAYWEHYHHNGLTKPKVAFTIHNMNYGQAKLGEAVHHSQVATTVSPSYAGEVRGSPVIGNNGHKFTGVRNGIDPEIWDPETDIFVPVKYNADNQEEGKAAARAELRQRAGMTGWDDKPIVGVVSRLTAQKGVHLIKHAAHHTLSRGGQFVLLGSAPDPKIQGEFNGLANQLGGEDTGFFFAFDEPLSHLMYAGCDVILVPSMFEPCGLTQMISMRYGAVPVVRATGGLRDTVFDVDNEKERAAWEVGGSTDWKTDGDMTNGFSFEGTDEGSLNYALDRCLDAFYNDREWFRSLQKRVMLQDWSWNRPANDYEELYYKMIGR</sequence>
<comment type="pathway">
    <text evidence="2">Glycan biosynthesis; starch biosynthesis.</text>
</comment>
<evidence type="ECO:0000256" key="4">
    <source>
        <dbReference type="ARBA" id="ARBA00012588"/>
    </source>
</evidence>
<dbReference type="GO" id="GO:0009011">
    <property type="term" value="F:alpha-1,4-glucan glucosyltransferase (ADP-glucose donor) activity"/>
    <property type="evidence" value="ECO:0007669"/>
    <property type="project" value="UniProtKB-EC"/>
</dbReference>
<keyword evidence="7" id="KW-0750">Starch biosynthesis</keyword>
<evidence type="ECO:0000256" key="1">
    <source>
        <dbReference type="ARBA" id="ARBA00001478"/>
    </source>
</evidence>
<accession>A0A1Y5IDT2</accession>
<proteinExistence type="inferred from homology"/>
<evidence type="ECO:0000256" key="6">
    <source>
        <dbReference type="ARBA" id="ARBA00022679"/>
    </source>
</evidence>
<dbReference type="InterPro" id="IPR005085">
    <property type="entry name" value="CBM25"/>
</dbReference>
<comment type="catalytic activity">
    <reaction evidence="1">
        <text>[(1-&gt;4)-alpha-D-glucosyl](n) + ADP-alpha-D-glucose = [(1-&gt;4)-alpha-D-glucosyl](n+1) + ADP + H(+)</text>
        <dbReference type="Rhea" id="RHEA:18189"/>
        <dbReference type="Rhea" id="RHEA-COMP:9584"/>
        <dbReference type="Rhea" id="RHEA-COMP:9587"/>
        <dbReference type="ChEBI" id="CHEBI:15378"/>
        <dbReference type="ChEBI" id="CHEBI:15444"/>
        <dbReference type="ChEBI" id="CHEBI:57498"/>
        <dbReference type="ChEBI" id="CHEBI:456216"/>
        <dbReference type="EC" id="2.4.1.21"/>
    </reaction>
</comment>
<feature type="domain" description="Carbohydrate binding module family 25" evidence="10">
    <location>
        <begin position="233"/>
        <end position="319"/>
    </location>
</feature>
<comment type="similarity">
    <text evidence="3">Belongs to the glycosyltransferase 1 family. Bacterial/plant glycogen synthase subfamily.</text>
</comment>
<evidence type="ECO:0000256" key="8">
    <source>
        <dbReference type="SAM" id="Coils"/>
    </source>
</evidence>
<feature type="domain" description="Carbohydrate binding module family 25" evidence="10">
    <location>
        <begin position="86"/>
        <end position="162"/>
    </location>
</feature>
<dbReference type="Pfam" id="PF08323">
    <property type="entry name" value="Glyco_transf_5"/>
    <property type="match status" value="1"/>
</dbReference>
<evidence type="ECO:0000256" key="2">
    <source>
        <dbReference type="ARBA" id="ARBA00004727"/>
    </source>
</evidence>
<reference evidence="11" key="1">
    <citation type="submission" date="2017-04" db="EMBL/GenBank/DDBJ databases">
        <title>Population genomics of picophytoplankton unveils novel chromosome hypervariability.</title>
        <authorList>
            <consortium name="DOE Joint Genome Institute"/>
            <person name="Blanc-Mathieu R."/>
            <person name="Krasovec M."/>
            <person name="Hebrard M."/>
            <person name="Yau S."/>
            <person name="Desgranges E."/>
            <person name="Martin J."/>
            <person name="Schackwitz W."/>
            <person name="Kuo A."/>
            <person name="Salin G."/>
            <person name="Donnadieu C."/>
            <person name="Desdevises Y."/>
            <person name="Sanchez-Ferandin S."/>
            <person name="Moreau H."/>
            <person name="Rivals E."/>
            <person name="Grigoriev I.V."/>
            <person name="Grimsley N."/>
            <person name="Eyre-Walker A."/>
            <person name="Piganeau G."/>
        </authorList>
    </citation>
    <scope>NUCLEOTIDE SEQUENCE [LARGE SCALE GENOMIC DNA]</scope>
    <source>
        <strain evidence="11">RCC 1115</strain>
    </source>
</reference>
<organism evidence="11">
    <name type="scientific">Ostreococcus tauri</name>
    <name type="common">Marine green alga</name>
    <dbReference type="NCBI Taxonomy" id="70448"/>
    <lineage>
        <taxon>Eukaryota</taxon>
        <taxon>Viridiplantae</taxon>
        <taxon>Chlorophyta</taxon>
        <taxon>Mamiellophyceae</taxon>
        <taxon>Mamiellales</taxon>
        <taxon>Bathycoccaceae</taxon>
        <taxon>Ostreococcus</taxon>
    </lineage>
</organism>
<feature type="coiled-coil region" evidence="8">
    <location>
        <begin position="331"/>
        <end position="362"/>
    </location>
</feature>
<dbReference type="PANTHER" id="PTHR46083:SF5">
    <property type="entry name" value="STARCH SYNTHASE 3, CHLOROPLASTIC_AMYLOPLASTIC"/>
    <property type="match status" value="1"/>
</dbReference>
<dbReference type="CDD" id="cd03791">
    <property type="entry name" value="GT5_Glycogen_synthase_DULL1-like"/>
    <property type="match status" value="1"/>
</dbReference>
<keyword evidence="8" id="KW-0175">Coiled coil</keyword>
<dbReference type="eggNOG" id="ENOG502QQTU">
    <property type="taxonomic scope" value="Eukaryota"/>
</dbReference>
<keyword evidence="6" id="KW-0808">Transferase</keyword>
<dbReference type="EMBL" id="KZ155784">
    <property type="protein sequence ID" value="OUS46233.1"/>
    <property type="molecule type" value="Genomic_DNA"/>
</dbReference>
<dbReference type="HAMAP" id="MF_00484">
    <property type="entry name" value="Glycogen_synth"/>
    <property type="match status" value="1"/>
</dbReference>
<dbReference type="SUPFAM" id="SSF53756">
    <property type="entry name" value="UDP-Glycosyltransferase/glycogen phosphorylase"/>
    <property type="match status" value="1"/>
</dbReference>